<dbReference type="Gene3D" id="1.20.5.300">
    <property type="match status" value="2"/>
</dbReference>
<dbReference type="PROSITE" id="PS51923">
    <property type="entry name" value="COV_S2_HR1"/>
    <property type="match status" value="1"/>
</dbReference>
<comment type="caution">
    <text evidence="14">In contrast to serogroups 2 and 3, S glycoprotein from serogroup 1 is not cleaved into S1 and S2.</text>
</comment>
<dbReference type="InterPro" id="IPR044873">
    <property type="entry name" value="Spike_S2_CoV_HR1"/>
</dbReference>
<feature type="short sequence motif" description="KxHxx" evidence="14">
    <location>
        <begin position="1578"/>
        <end position="1582"/>
    </location>
</feature>
<dbReference type="InterPro" id="IPR043473">
    <property type="entry name" value="S2_sf_CoV"/>
</dbReference>
<evidence type="ECO:0000256" key="12">
    <source>
        <dbReference type="ARBA" id="ARBA00023180"/>
    </source>
</evidence>
<dbReference type="HAMAP" id="MF_04200">
    <property type="entry name" value="ALPHA_CORONA_SPIKE"/>
    <property type="match status" value="1"/>
</dbReference>
<evidence type="ECO:0000256" key="10">
    <source>
        <dbReference type="ARBA" id="ARBA00023054"/>
    </source>
</evidence>
<sequence length="1582" mass="173577">MKYVFAFAFICFGNCTQICNITTNGGLFLDYSSLRMGVAANTNVVLAGKYPQFWTCRLATTSQQAVYYPATGFFTADVRYRRGFGFSMFKNSTLGGYSLYYGEGCQRKQRACELGERVVLKICRFNRSSPLDFAQVGFNDTDCLLNFVGSDKWGSIVGVTTYGDVVHIHWTDGVRYIRVPGASEWNTVGVKCYYSASCVHSLVSSVLRVNVTTDSVANTTSYIPLSNVTHPTVGRYCVDGWYNATSISSLQLGLPLNSTALVTGLLPQFWHCASRQHSASIIRSYNGRGVFILDTKPGAHAVSIMSNTSDCVSKYCLYYGNAASGSFTLVKICKWPARPALNAPSVTTGEQCLLKRAGVDQFNQVIGFTTSGNTVRIHWQDGVHSLYVPGAEEWNLVNVKCADIASCYFSIVDQPITVNVTTVQGRIVEYDVCPTCTGFADNIFSVDDGGYIPSGFSFNNWFLLTNSSSIVEGVVRTTQPLLLNCLWPVPGLQSTTGYVYFNGTGRGDCNGFSSNALSDFMRFNLNFSDSSDQNLRTGTIIFKAVYGDAIFYCSNTTLQASKPFVPFGLVEETYYCFINSTIGNTTTTSFIGAMPRTVREFVVSREGHFYINGYRYFSLGNLEAVNFNITAATSTDFWTVAFANYTDVLVNVSATDINNVLYCNNDVNKLRCDQLTFDLKDGFYSSEAIYNPVLPQTLVSLPAYYRHSNVSLYVGFTPQSGSGSCWNCYPQSTNVTLAGYNDSTNMMCVETTHYTTQYFSTVSDVGTWYSRIDAGDCPFSFDKLNNFLKFGSICFSTRAIAGGCSMPIIASWSGINDYTIGSLYVSWTDGDRVSGVPRPIQGVQSFVDIKIDECTRYSIYGKSGTGVIRQTSDNFIAGIYYTSLSGDLLGFKDVVNGTIYSITPCHPPDQVVVYQQNIVGAMMSENVTRYGLSDVRELPNFYYRSNGAYNCTKPVLTYSNFGICADGSIITVPPKNVSTNGVSAIVTANLSIPTNWSSSVQVEYLQITNTPVVVDCTTYVCNGNHRCNELLKQYTSACSTIEQALHLSARLESAEVSSMLTYDDNAFMLANISSFGEYNLSSVLPSLPSGSGRTGRSVVEDLLFNKVVTSGLGTVDADYKSCSKGLSIADLACAQYYNGIMVLPGVADAERMAMYTGSLIGGMALGGITGAAAIPFSLAVQARLNYVALQTDVLQRNQQMIADSFNKAMLNVVDAFTNVNDALSQTSQAVQTVASALNKVQEVVNHQGRALNQLTLQLRQNFQAISSSIQAIYDRLDDIQADQQVDRLINGRLAALNAFVAQTLTKYTEVRALRQLATEKVNECVKSQSSRYGFCGNGTHLFSIVNAAPEGLLFMHTVLIPTAHVSVEAYSGLCVDGVKGFVLRQPNLALYKDDAGFKITSRIMFEPRIPTIADFARIADCNVTFVNATSETLPTIIPDYVDVNQTLEEFLERLPNVNSSAPDLPLDIYNQTILNLTAEITDLENKSAVLNETVQNLNKLIDNINNTLVNLEWLNRVETYIKWPWWVWLCIVIVLIFTVGLLLLCCCATGCCGCCSCLSSSCRGCCESTKLPYYDVEKIHIQ</sequence>
<dbReference type="PROSITE" id="PS51924">
    <property type="entry name" value="COV_S2_HR2"/>
    <property type="match status" value="1"/>
</dbReference>
<evidence type="ECO:0000256" key="13">
    <source>
        <dbReference type="ARBA" id="ARBA00023296"/>
    </source>
</evidence>
<evidence type="ECO:0000256" key="9">
    <source>
        <dbReference type="ARBA" id="ARBA00023026"/>
    </source>
</evidence>
<dbReference type="Pfam" id="PF19209">
    <property type="entry name" value="CoV_S1_C"/>
    <property type="match status" value="1"/>
</dbReference>
<dbReference type="GO" id="GO:0044173">
    <property type="term" value="C:host cell endoplasmic reticulum-Golgi intermediate compartment membrane"/>
    <property type="evidence" value="ECO:0007669"/>
    <property type="project" value="UniProtKB-SubCell"/>
</dbReference>
<dbReference type="Pfam" id="PF19214">
    <property type="entry name" value="CoV_S2_C"/>
    <property type="match status" value="1"/>
</dbReference>
<dbReference type="InterPro" id="IPR002551">
    <property type="entry name" value="Spike_S1_CoV"/>
</dbReference>
<evidence type="ECO:0000256" key="11">
    <source>
        <dbReference type="ARBA" id="ARBA00023136"/>
    </source>
</evidence>
<evidence type="ECO:0000256" key="14">
    <source>
        <dbReference type="HAMAP-Rule" id="MF_04200"/>
    </source>
</evidence>
<feature type="domain" description="Coronavirus spike (S) glycoprotein S2 subunit heptad repeat 1 (HR1) region profile" evidence="16">
    <location>
        <begin position="1174"/>
        <end position="1293"/>
    </location>
</feature>
<comment type="function">
    <text evidence="14">S1 region attaches the virion to the cell membrane by interacting with the host receptor, initiating the infection. Binding to the receptor probably induces conformational changes in the S glycoprotein unmasking the fusion peptide of S2 region and activating membranes fusion. S2 region belongs to the class I viral fusion protein. Under the current model, the protein has at least 3 conformational states: pre-fusion native state, pre-hairpin intermediate state, and post-fusion hairpin state. During viral and target cell membrane fusion, the coiled coil regions (heptad repeats) regions assume a trimer-of-hairpins structure, positioning the fusion peptide in close proximity to the C-terminal region of the ectodomain. The formation of this structure appears to drive apposition and subsequent fusion of viral and target cell membranes.</text>
</comment>
<comment type="caution">
    <text evidence="14">Lacks conserved residue(s) required for the propagation of feature annotation.</text>
</comment>
<dbReference type="GO" id="GO:0019031">
    <property type="term" value="C:viral envelope"/>
    <property type="evidence" value="ECO:0007669"/>
    <property type="project" value="UniProtKB-UniRule"/>
</dbReference>
<feature type="domain" description="Coronavirus spike (S) glycoprotein S2 subunit heptad repeat 2 (HR2) region profile" evidence="17">
    <location>
        <begin position="1438"/>
        <end position="1536"/>
    </location>
</feature>
<dbReference type="GO" id="GO:0055036">
    <property type="term" value="C:virion membrane"/>
    <property type="evidence" value="ECO:0007669"/>
    <property type="project" value="UniProtKB-SubCell"/>
</dbReference>
<keyword evidence="13 14" id="KW-1160">Virus entry into host cell</keyword>
<dbReference type="SUPFAM" id="SSF111474">
    <property type="entry name" value="Coronavirus S2 glycoprotein"/>
    <property type="match status" value="2"/>
</dbReference>
<feature type="region of interest" description="Fusion peptide" evidence="14">
    <location>
        <begin position="1160"/>
        <end position="1180"/>
    </location>
</feature>
<feature type="coiled-coil region" evidence="14">
    <location>
        <begin position="1241"/>
        <end position="1285"/>
    </location>
</feature>
<evidence type="ECO:0000256" key="3">
    <source>
        <dbReference type="ARBA" id="ARBA00022729"/>
    </source>
</evidence>
<evidence type="ECO:0000256" key="7">
    <source>
        <dbReference type="ARBA" id="ARBA00022879"/>
    </source>
</evidence>
<keyword evidence="5 14" id="KW-0946">Virion</keyword>
<reference evidence="18 19" key="1">
    <citation type="journal article" date="2015" name="J. Virol.">
        <title>Evidence for an Ancestral Association of Human Coronavirus 229E with Bats.</title>
        <authorList>
            <person name="Corman V.M."/>
            <person name="Baldwin H.J."/>
            <person name="Fumie Tateno A."/>
            <person name="Melim Zerbinati R."/>
            <person name="Annan A."/>
            <person name="Owusu M."/>
            <person name="Nkrumah E.E."/>
            <person name="Maganga G.D."/>
            <person name="Oppong S."/>
            <person name="Adu-Sarkodie Y."/>
            <person name="Vallo P."/>
            <person name="da Silva Filho L.V."/>
            <person name="Leroy E.M."/>
            <person name="Thiel V."/>
            <person name="van der Hoek L."/>
            <person name="Poon L.L."/>
            <person name="Tschapka M."/>
            <person name="Drosten C."/>
            <person name="Drexler J.F."/>
        </authorList>
    </citation>
    <scope>NUCLEOTIDE SEQUENCE [LARGE SCALE GENOMIC DNA]</scope>
    <source>
        <strain evidence="18">BtCoV/AT1A-F1/Hip_aba/GHA/2010</strain>
    </source>
</reference>
<dbReference type="InterPro" id="IPR044874">
    <property type="entry name" value="Spike_S2_CoV_HR2"/>
</dbReference>
<dbReference type="Proteomes" id="UP000130985">
    <property type="component" value="Genome"/>
</dbReference>
<dbReference type="Pfam" id="PF01600">
    <property type="entry name" value="CoV_S1"/>
    <property type="match status" value="1"/>
</dbReference>
<dbReference type="Pfam" id="PF01601">
    <property type="entry name" value="CoV_S2"/>
    <property type="match status" value="1"/>
</dbReference>
<dbReference type="CDD" id="cd22375">
    <property type="entry name" value="HCoV-NL63-229E-like_Spike_SD1-2_S1-S2_S2"/>
    <property type="match status" value="1"/>
</dbReference>
<keyword evidence="8 14" id="KW-1133">Transmembrane helix</keyword>
<dbReference type="GO" id="GO:0046813">
    <property type="term" value="P:receptor-mediated virion attachment to host cell"/>
    <property type="evidence" value="ECO:0007669"/>
    <property type="project" value="UniProtKB-UniRule"/>
</dbReference>
<keyword evidence="10 14" id="KW-0175">Coiled coil</keyword>
<keyword evidence="1 14" id="KW-0945">Host-virus interaction</keyword>
<comment type="subunit">
    <text evidence="14">Homotrimer. During virus morphogenesis, found in a complex with M and HE proteins. Interacts with host receptor.</text>
</comment>
<dbReference type="InterPro" id="IPR042552">
    <property type="entry name" value="ALPHA_CORONA_SPIKE"/>
</dbReference>
<keyword evidence="9 14" id="KW-0843">Virulence</keyword>
<keyword evidence="7 14" id="KW-0261">Viral envelope protein</keyword>
<evidence type="ECO:0000256" key="2">
    <source>
        <dbReference type="ARBA" id="ARBA00022692"/>
    </source>
</evidence>
<comment type="domain">
    <text evidence="14">The KxHxx motif seems to function as an ER retrieval signal.</text>
</comment>
<protein>
    <recommendedName>
        <fullName evidence="14">Spike glycoprotein</fullName>
        <shortName evidence="14">S glycoprotein</shortName>
    </recommendedName>
    <alternativeName>
        <fullName evidence="14">E2</fullName>
    </alternativeName>
    <alternativeName>
        <fullName evidence="14">Peplomer protein</fullName>
    </alternativeName>
</protein>
<feature type="topological domain" description="Intravirion" evidence="14">
    <location>
        <begin position="1545"/>
        <end position="1582"/>
    </location>
</feature>
<feature type="coiled-coil region" evidence="14">
    <location>
        <begin position="1472"/>
        <end position="1514"/>
    </location>
</feature>
<proteinExistence type="inferred from homology"/>
<dbReference type="InterPro" id="IPR043614">
    <property type="entry name" value="Spike_S2_CoV_C"/>
</dbReference>
<comment type="similarity">
    <text evidence="14">Belongs to the alphacoronaviruses spike protein family.</text>
</comment>
<evidence type="ECO:0000256" key="15">
    <source>
        <dbReference type="SAM" id="Phobius"/>
    </source>
</evidence>
<evidence type="ECO:0000259" key="16">
    <source>
        <dbReference type="PROSITE" id="PS51923"/>
    </source>
</evidence>
<evidence type="ECO:0000256" key="5">
    <source>
        <dbReference type="ARBA" id="ARBA00022844"/>
    </source>
</evidence>
<organism evidence="18 19">
    <name type="scientific">229E-related bat coronavirus</name>
    <dbReference type="NCBI Taxonomy" id="1739614"/>
    <lineage>
        <taxon>Viruses</taxon>
        <taxon>Riboviria</taxon>
        <taxon>Orthornavirae</taxon>
        <taxon>Pisuviricota</taxon>
        <taxon>Pisoniviricetes</taxon>
        <taxon>Nidovirales</taxon>
        <taxon>Cornidovirineae</taxon>
        <taxon>Coronaviridae</taxon>
        <taxon>Orthocoronavirinae</taxon>
        <taxon>Alphacoronavirus</taxon>
        <taxon>Duvinacovirus</taxon>
        <taxon>Alphacoronavirus chicagoense</taxon>
        <taxon>Human coronavirus 229E</taxon>
    </lineage>
</organism>
<feature type="transmembrane region" description="Helical" evidence="15">
    <location>
        <begin position="1525"/>
        <end position="1544"/>
    </location>
</feature>
<name>A0A0P0KRB3_CVH22</name>
<evidence type="ECO:0000256" key="8">
    <source>
        <dbReference type="ARBA" id="ARBA00022989"/>
    </source>
</evidence>
<keyword evidence="11 14" id="KW-0472">Membrane</keyword>
<dbReference type="InterPro" id="IPR002552">
    <property type="entry name" value="Spike_S2_CoV"/>
</dbReference>
<comment type="subcellular location">
    <subcellularLocation>
        <location evidence="14">Virion membrane</location>
        <topology evidence="14">Single-pass type I membrane protein</topology>
    </subcellularLocation>
    <subcellularLocation>
        <location evidence="14">Host endoplasmic reticulum-Golgi intermediate compartment membrane</location>
        <topology evidence="14">Single-pass type I membrane protein</topology>
    </subcellularLocation>
    <text evidence="14">Accumulates in the endoplasmic reticulum-Golgi intermediate compartment, where it participates in virus particle assembly.</text>
</comment>
<keyword evidence="12 14" id="KW-0325">Glycoprotein</keyword>
<dbReference type="InterPro" id="IPR043607">
    <property type="entry name" value="CoV_S1_C"/>
</dbReference>
<keyword evidence="2 14" id="KW-0812">Transmembrane</keyword>
<gene>
    <name evidence="14" type="primary">S</name>
</gene>
<evidence type="ECO:0000256" key="1">
    <source>
        <dbReference type="ARBA" id="ARBA00022581"/>
    </source>
</evidence>
<dbReference type="Gene3D" id="2.60.40.3130">
    <property type="match status" value="1"/>
</dbReference>
<evidence type="ECO:0000313" key="19">
    <source>
        <dbReference type="Proteomes" id="UP000130985"/>
    </source>
</evidence>
<dbReference type="GO" id="GO:0039654">
    <property type="term" value="P:fusion of virus membrane with host endosome membrane"/>
    <property type="evidence" value="ECO:0007669"/>
    <property type="project" value="UniProtKB-UniRule"/>
</dbReference>
<evidence type="ECO:0000313" key="18">
    <source>
        <dbReference type="EMBL" id="ALK28793.1"/>
    </source>
</evidence>
<keyword evidence="4 14" id="KW-1161">Viral attachment to host cell</keyword>
<keyword evidence="3 14" id="KW-0732">Signal</keyword>
<dbReference type="SMR" id="A0A0P0KRB3"/>
<evidence type="ECO:0000259" key="17">
    <source>
        <dbReference type="PROSITE" id="PS51924"/>
    </source>
</evidence>
<keyword evidence="6 14" id="KW-1043">Host membrane</keyword>
<dbReference type="GO" id="GO:0075509">
    <property type="term" value="P:endocytosis involved in viral entry into host cell"/>
    <property type="evidence" value="ECO:0007669"/>
    <property type="project" value="UniProtKB-UniRule"/>
</dbReference>
<accession>A0A0P0KRB3</accession>
<evidence type="ECO:0000256" key="6">
    <source>
        <dbReference type="ARBA" id="ARBA00022870"/>
    </source>
</evidence>
<dbReference type="GO" id="GO:0016020">
    <property type="term" value="C:membrane"/>
    <property type="evidence" value="ECO:0007669"/>
    <property type="project" value="UniProtKB-UniRule"/>
</dbReference>
<dbReference type="GO" id="GO:0019064">
    <property type="term" value="P:fusion of virus membrane with host plasma membrane"/>
    <property type="evidence" value="ECO:0007669"/>
    <property type="project" value="UniProtKB-UniRule"/>
</dbReference>
<dbReference type="EMBL" id="KT253272">
    <property type="protein sequence ID" value="ALK28793.1"/>
    <property type="molecule type" value="Genomic_RNA"/>
</dbReference>
<evidence type="ECO:0000256" key="4">
    <source>
        <dbReference type="ARBA" id="ARBA00022804"/>
    </source>
</evidence>